<reference evidence="1" key="2">
    <citation type="submission" date="2012-05" db="EMBL/GenBank/DDBJ databases">
        <title>The Genome Annotation of Fusarium oxysporum II5.</title>
        <authorList>
            <consortium name="The Broad Institute Genomics Platform"/>
            <person name="Ma L.-J."/>
            <person name="Corby-Kistler H."/>
            <person name="Broz K."/>
            <person name="Gale L.R."/>
            <person name="Jonkers W."/>
            <person name="O'Donnell K."/>
            <person name="Ploetz R."/>
            <person name="Steinberg C."/>
            <person name="Schwartz D.C."/>
            <person name="VanEtten H."/>
            <person name="Zhou S."/>
            <person name="Young S.K."/>
            <person name="Zeng Q."/>
            <person name="Gargeya S."/>
            <person name="Fitzgerald M."/>
            <person name="Abouelleil A."/>
            <person name="Alvarado L."/>
            <person name="Chapman S.B."/>
            <person name="Gainer-Dewar J."/>
            <person name="Goldberg J."/>
            <person name="Griggs A."/>
            <person name="Gujja S."/>
            <person name="Hansen M."/>
            <person name="Howarth C."/>
            <person name="Imamovic A."/>
            <person name="Ireland A."/>
            <person name="Larimer J."/>
            <person name="McCowan C."/>
            <person name="Murphy C."/>
            <person name="Pearson M."/>
            <person name="Poon T.W."/>
            <person name="Priest M."/>
            <person name="Roberts A."/>
            <person name="Saif S."/>
            <person name="Shea T."/>
            <person name="Sykes S."/>
            <person name="Wortman J."/>
            <person name="Nusbaum C."/>
            <person name="Birren B."/>
        </authorList>
    </citation>
    <scope>NUCLEOTIDE SEQUENCE</scope>
    <source>
        <strain evidence="1">54006</strain>
    </source>
</reference>
<dbReference type="AlphaFoldDB" id="X0KUU1"/>
<evidence type="ECO:0000313" key="1">
    <source>
        <dbReference type="EMBL" id="EXM00525.1"/>
    </source>
</evidence>
<name>X0KUU1_FUSO5</name>
<proteinExistence type="predicted"/>
<accession>X0KUU1</accession>
<reference evidence="1" key="1">
    <citation type="submission" date="2011-11" db="EMBL/GenBank/DDBJ databases">
        <title>The Genome Sequence of Fusarium oxysporum II5.</title>
        <authorList>
            <consortium name="The Broad Institute Genome Sequencing Platform"/>
            <person name="Ma L.-J."/>
            <person name="Gale L.R."/>
            <person name="Schwartz D.C."/>
            <person name="Zhou S."/>
            <person name="Corby-Kistler H."/>
            <person name="Young S.K."/>
            <person name="Zeng Q."/>
            <person name="Gargeya S."/>
            <person name="Fitzgerald M."/>
            <person name="Haas B."/>
            <person name="Abouelleil A."/>
            <person name="Alvarado L."/>
            <person name="Arachchi H.M."/>
            <person name="Berlin A."/>
            <person name="Brown A."/>
            <person name="Chapman S.B."/>
            <person name="Chen Z."/>
            <person name="Dunbar C."/>
            <person name="Freedman E."/>
            <person name="Gearin G."/>
            <person name="Goldberg J."/>
            <person name="Griggs A."/>
            <person name="Gujja S."/>
            <person name="Heiman D."/>
            <person name="Howarth C."/>
            <person name="Larson L."/>
            <person name="Lui A."/>
            <person name="MacDonald P.J.P."/>
            <person name="Montmayeur A."/>
            <person name="Murphy C."/>
            <person name="Neiman D."/>
            <person name="Pearson M."/>
            <person name="Priest M."/>
            <person name="Roberts A."/>
            <person name="Saif S."/>
            <person name="Shea T."/>
            <person name="Shenoy N."/>
            <person name="Sisk P."/>
            <person name="Stolte C."/>
            <person name="Sykes S."/>
            <person name="Wortman J."/>
            <person name="Nusbaum C."/>
            <person name="Birren B."/>
        </authorList>
    </citation>
    <scope>NUCLEOTIDE SEQUENCE [LARGE SCALE GENOMIC DNA]</scope>
    <source>
        <strain evidence="1">54006</strain>
    </source>
</reference>
<dbReference type="VEuPathDB" id="FungiDB:FOIG_07506"/>
<organism evidence="1">
    <name type="scientific">Fusarium odoratissimum (strain NRRL 54006)</name>
    <dbReference type="NCBI Taxonomy" id="1089451"/>
    <lineage>
        <taxon>Eukaryota</taxon>
        <taxon>Fungi</taxon>
        <taxon>Dikarya</taxon>
        <taxon>Ascomycota</taxon>
        <taxon>Pezizomycotina</taxon>
        <taxon>Sordariomycetes</taxon>
        <taxon>Hypocreomycetidae</taxon>
        <taxon>Hypocreales</taxon>
        <taxon>Nectriaceae</taxon>
        <taxon>Fusarium</taxon>
        <taxon>Fusarium oxysporum species complex</taxon>
        <taxon>Fusarium oxysporum f. sp. cubense (strain race 4)</taxon>
    </lineage>
</organism>
<dbReference type="GeneID" id="42032681"/>
<gene>
    <name evidence="1" type="ORF">FOIG_07506</name>
</gene>
<sequence length="95" mass="10145">MPMPTFLLISGGGQERRVEVIAVICSRTTTIPYPPSHQSEGNAPKRPTTTMGLVSTVIERVVKVNAVNCASLNHIDGLIPMPIKGLEVASYAEAD</sequence>
<dbReference type="Proteomes" id="UP000030685">
    <property type="component" value="Unassembled WGS sequence"/>
</dbReference>
<dbReference type="EMBL" id="JH658282">
    <property type="protein sequence ID" value="EXM00525.1"/>
    <property type="molecule type" value="Genomic_DNA"/>
</dbReference>
<dbReference type="RefSeq" id="XP_031062614.1">
    <property type="nucleotide sequence ID" value="XM_031207081.1"/>
</dbReference>
<dbReference type="HOGENOM" id="CLU_2372884_0_0_1"/>
<protein>
    <submittedName>
        <fullName evidence="1">Uncharacterized protein</fullName>
    </submittedName>
</protein>